<dbReference type="KEGG" id="osn:115228149"/>
<gene>
    <name evidence="3" type="primary">LOC115228149</name>
</gene>
<proteinExistence type="predicted"/>
<organism evidence="2 3">
    <name type="scientific">Octopus sinensis</name>
    <name type="common">East Asian common octopus</name>
    <dbReference type="NCBI Taxonomy" id="2607531"/>
    <lineage>
        <taxon>Eukaryota</taxon>
        <taxon>Metazoa</taxon>
        <taxon>Spiralia</taxon>
        <taxon>Lophotrochozoa</taxon>
        <taxon>Mollusca</taxon>
        <taxon>Cephalopoda</taxon>
        <taxon>Coleoidea</taxon>
        <taxon>Octopodiformes</taxon>
        <taxon>Octopoda</taxon>
        <taxon>Incirrata</taxon>
        <taxon>Octopodidae</taxon>
        <taxon>Octopus</taxon>
    </lineage>
</organism>
<evidence type="ECO:0000313" key="3">
    <source>
        <dbReference type="RefSeq" id="XP_036354747.1"/>
    </source>
</evidence>
<name>A0A7E6EIP4_9MOLL</name>
<keyword evidence="2" id="KW-1185">Reference proteome</keyword>
<reference evidence="3" key="1">
    <citation type="submission" date="2025-08" db="UniProtKB">
        <authorList>
            <consortium name="RefSeq"/>
        </authorList>
    </citation>
    <scope>IDENTIFICATION</scope>
</reference>
<dbReference type="Proteomes" id="UP000515154">
    <property type="component" value="Unplaced"/>
</dbReference>
<dbReference type="AlphaFoldDB" id="A0A7E6EIP4"/>
<evidence type="ECO:0000256" key="1">
    <source>
        <dbReference type="SAM" id="MobiDB-lite"/>
    </source>
</evidence>
<accession>A0A7E6EIP4</accession>
<evidence type="ECO:0000313" key="2">
    <source>
        <dbReference type="Proteomes" id="UP000515154"/>
    </source>
</evidence>
<protein>
    <submittedName>
        <fullName evidence="3">Lysine-specific demethylase 5A-like</fullName>
    </submittedName>
</protein>
<sequence>MLCCSVCNDLFHGITFKLNIIESCVMPSLRTGSASIRNSIGQSKTNKFVCMKCSRTRRPRIKNVINLLVGLQRSTVRVPEGELLQCVAEIMINWQIRVKRLLCKEQVADLLRSHGSETSSSPINYKQLSMFNTDNENQMSAFLNEPNISHVEEQKSDLKQSGRRTRKAQLVPRNFECPPMELTEYDFSCIEELMVEGDLYQISSHEADKLWELLQVSRGSSNPLFPDIVNSTTSRKEGVGKGRPRGKKRLQSKDEVKMKKPRKVKNTSNLILIMIR</sequence>
<feature type="region of interest" description="Disordered" evidence="1">
    <location>
        <begin position="230"/>
        <end position="262"/>
    </location>
</feature>
<dbReference type="RefSeq" id="XP_036354747.1">
    <property type="nucleotide sequence ID" value="XM_036498854.1"/>
</dbReference>